<evidence type="ECO:0000313" key="2">
    <source>
        <dbReference type="Proteomes" id="UP001159075"/>
    </source>
</evidence>
<proteinExistence type="predicted"/>
<evidence type="ECO:0000313" key="1">
    <source>
        <dbReference type="EMBL" id="MDI5832540.1"/>
    </source>
</evidence>
<gene>
    <name evidence="1" type="ORF">ODY93_13255</name>
</gene>
<accession>A0ABT6UFM7</accession>
<name>A0ABT6UFM7_9GAMM</name>
<organism evidence="1 2">
    <name type="scientific">Shewanella xiamenensis</name>
    <dbReference type="NCBI Taxonomy" id="332186"/>
    <lineage>
        <taxon>Bacteria</taxon>
        <taxon>Pseudomonadati</taxon>
        <taxon>Pseudomonadota</taxon>
        <taxon>Gammaproteobacteria</taxon>
        <taxon>Alteromonadales</taxon>
        <taxon>Shewanellaceae</taxon>
        <taxon>Shewanella</taxon>
    </lineage>
</organism>
<dbReference type="Proteomes" id="UP001159075">
    <property type="component" value="Unassembled WGS sequence"/>
</dbReference>
<comment type="caution">
    <text evidence="1">The sequence shown here is derived from an EMBL/GenBank/DDBJ whole genome shotgun (WGS) entry which is preliminary data.</text>
</comment>
<dbReference type="EMBL" id="JAOTLW010000013">
    <property type="protein sequence ID" value="MDI5832540.1"/>
    <property type="molecule type" value="Genomic_DNA"/>
</dbReference>
<dbReference type="RefSeq" id="WP_282895493.1">
    <property type="nucleotide sequence ID" value="NZ_CP106875.1"/>
</dbReference>
<reference evidence="1 2" key="1">
    <citation type="submission" date="2022-09" db="EMBL/GenBank/DDBJ databases">
        <title>The outer-membrane cytochrome OmcA is essential for infection of Shewanella oneidensis by a zebrafish-associated bacteriophage.</title>
        <authorList>
            <person name="Grenfell A.W."/>
            <person name="Intile P."/>
            <person name="Mcfarlane J."/>
            <person name="Leung D."/>
            <person name="Abdalla K."/>
            <person name="Wold M."/>
            <person name="Kees E."/>
            <person name="Gralnick J."/>
        </authorList>
    </citation>
    <scope>NUCLEOTIDE SEQUENCE [LARGE SCALE GENOMIC DNA]</scope>
    <source>
        <strain evidence="1 2">NF-5</strain>
    </source>
</reference>
<sequence>MNRICELSSTGNLIEFHQRKNDETYQDDEHLASMAMNSRYAKLVQISDIPEHELSGLRRFIVPTFCYQNAFDTAKMLNATHIVYGLALNFFSELCISAEHAWLRLADGKMVDPTYQVASESAAILADKVTYYSLFEVPINQYAEFAAELGFTYGKYIAMDFAYIRRSKQHRFLFSVSRG</sequence>
<keyword evidence="2" id="KW-1185">Reference proteome</keyword>
<protein>
    <submittedName>
        <fullName evidence="1">Uncharacterized protein</fullName>
    </submittedName>
</protein>